<keyword evidence="1" id="KW-0812">Transmembrane</keyword>
<sequence>MAKLTALLLVISMICLMITIQAKPLEKVQGVEKRNIFANAATAAAAVPITALNLGLIMMSSLVPAE</sequence>
<proteinExistence type="predicted"/>
<dbReference type="EMBL" id="BLXT01002778">
    <property type="protein sequence ID" value="GFN97492.1"/>
    <property type="molecule type" value="Genomic_DNA"/>
</dbReference>
<keyword evidence="4" id="KW-1185">Reference proteome</keyword>
<evidence type="ECO:0000256" key="1">
    <source>
        <dbReference type="SAM" id="Phobius"/>
    </source>
</evidence>
<feature type="chain" id="PRO_5043450161" evidence="2">
    <location>
        <begin position="23"/>
        <end position="66"/>
    </location>
</feature>
<name>A0AAV3ZSR5_9GAST</name>
<evidence type="ECO:0000313" key="3">
    <source>
        <dbReference type="EMBL" id="GFN97492.1"/>
    </source>
</evidence>
<evidence type="ECO:0000256" key="2">
    <source>
        <dbReference type="SAM" id="SignalP"/>
    </source>
</evidence>
<organism evidence="3 4">
    <name type="scientific">Plakobranchus ocellatus</name>
    <dbReference type="NCBI Taxonomy" id="259542"/>
    <lineage>
        <taxon>Eukaryota</taxon>
        <taxon>Metazoa</taxon>
        <taxon>Spiralia</taxon>
        <taxon>Lophotrochozoa</taxon>
        <taxon>Mollusca</taxon>
        <taxon>Gastropoda</taxon>
        <taxon>Heterobranchia</taxon>
        <taxon>Euthyneura</taxon>
        <taxon>Panpulmonata</taxon>
        <taxon>Sacoglossa</taxon>
        <taxon>Placobranchoidea</taxon>
        <taxon>Plakobranchidae</taxon>
        <taxon>Plakobranchus</taxon>
    </lineage>
</organism>
<protein>
    <submittedName>
        <fullName evidence="3">Uncharacterized protein</fullName>
    </submittedName>
</protein>
<reference evidence="3 4" key="1">
    <citation type="journal article" date="2021" name="Elife">
        <title>Chloroplast acquisition without the gene transfer in kleptoplastic sea slugs, Plakobranchus ocellatus.</title>
        <authorList>
            <person name="Maeda T."/>
            <person name="Takahashi S."/>
            <person name="Yoshida T."/>
            <person name="Shimamura S."/>
            <person name="Takaki Y."/>
            <person name="Nagai Y."/>
            <person name="Toyoda A."/>
            <person name="Suzuki Y."/>
            <person name="Arimoto A."/>
            <person name="Ishii H."/>
            <person name="Satoh N."/>
            <person name="Nishiyama T."/>
            <person name="Hasebe M."/>
            <person name="Maruyama T."/>
            <person name="Minagawa J."/>
            <person name="Obokata J."/>
            <person name="Shigenobu S."/>
        </authorList>
    </citation>
    <scope>NUCLEOTIDE SEQUENCE [LARGE SCALE GENOMIC DNA]</scope>
</reference>
<keyword evidence="1" id="KW-1133">Transmembrane helix</keyword>
<accession>A0AAV3ZSR5</accession>
<keyword evidence="1" id="KW-0472">Membrane</keyword>
<feature type="signal peptide" evidence="2">
    <location>
        <begin position="1"/>
        <end position="22"/>
    </location>
</feature>
<feature type="transmembrane region" description="Helical" evidence="1">
    <location>
        <begin position="38"/>
        <end position="63"/>
    </location>
</feature>
<gene>
    <name evidence="3" type="ORF">PoB_002399800</name>
</gene>
<comment type="caution">
    <text evidence="3">The sequence shown here is derived from an EMBL/GenBank/DDBJ whole genome shotgun (WGS) entry which is preliminary data.</text>
</comment>
<dbReference type="AlphaFoldDB" id="A0AAV3ZSR5"/>
<keyword evidence="2" id="KW-0732">Signal</keyword>
<dbReference type="Proteomes" id="UP000735302">
    <property type="component" value="Unassembled WGS sequence"/>
</dbReference>
<evidence type="ECO:0000313" key="4">
    <source>
        <dbReference type="Proteomes" id="UP000735302"/>
    </source>
</evidence>